<accession>B8F8A2</accession>
<gene>
    <name evidence="1" type="ordered locus">HAPS_2103</name>
</gene>
<name>B8F8A2_GLAP5</name>
<keyword evidence="2" id="KW-1185">Reference proteome</keyword>
<dbReference type="Proteomes" id="UP000006743">
    <property type="component" value="Chromosome"/>
</dbReference>
<dbReference type="EMBL" id="CP001321">
    <property type="protein sequence ID" value="ACL33554.1"/>
    <property type="molecule type" value="Genomic_DNA"/>
</dbReference>
<evidence type="ECO:0000313" key="1">
    <source>
        <dbReference type="EMBL" id="ACL33554.1"/>
    </source>
</evidence>
<organism evidence="1 2">
    <name type="scientific">Glaesserella parasuis serovar 5 (strain SH0165)</name>
    <name type="common">Haemophilus parasuis</name>
    <dbReference type="NCBI Taxonomy" id="557723"/>
    <lineage>
        <taxon>Bacteria</taxon>
        <taxon>Pseudomonadati</taxon>
        <taxon>Pseudomonadota</taxon>
        <taxon>Gammaproteobacteria</taxon>
        <taxon>Pasteurellales</taxon>
        <taxon>Pasteurellaceae</taxon>
        <taxon>Glaesserella</taxon>
    </lineage>
</organism>
<sequence>MQILHTPTARCITNTCLIVGISARAISPNTEGLIGTSRHAGIPNVSWVNSSLIISIYSLTKASSRGKKICPTPKIFAKVKPLSAATARKKLSGICKERPQPSPVLPSAKIAPRCCIRDKPKIPLRTTLWLCTPSILAIKPNPQFSRSNELL</sequence>
<protein>
    <submittedName>
        <fullName evidence="1">Uncharacterized protein</fullName>
    </submittedName>
</protein>
<reference evidence="1 2" key="1">
    <citation type="journal article" date="2009" name="J. Bacteriol.">
        <title>Complete genome sequence of Haemophilus parasuis SH0165.</title>
        <authorList>
            <person name="Yue M."/>
            <person name="Yang F."/>
            <person name="Yang J."/>
            <person name="Bei W."/>
            <person name="Cai X."/>
            <person name="Chen L."/>
            <person name="Dong J."/>
            <person name="Zhou R."/>
            <person name="Jin M."/>
            <person name="Jin Q."/>
            <person name="Chen H."/>
        </authorList>
    </citation>
    <scope>NUCLEOTIDE SEQUENCE [LARGE SCALE GENOMIC DNA]</scope>
    <source>
        <strain evidence="1 2">SH0165</strain>
    </source>
</reference>
<dbReference type="KEGG" id="hap:HAPS_2103"/>
<dbReference type="HOGENOM" id="CLU_1728808_0_0_6"/>
<evidence type="ECO:0000313" key="2">
    <source>
        <dbReference type="Proteomes" id="UP000006743"/>
    </source>
</evidence>
<dbReference type="AlphaFoldDB" id="B8F8A2"/>
<proteinExistence type="predicted"/>